<feature type="transmembrane region" description="Helical" evidence="1">
    <location>
        <begin position="72"/>
        <end position="89"/>
    </location>
</feature>
<dbReference type="KEGG" id="ajg:KKR91_01890"/>
<dbReference type="Proteomes" id="UP000676885">
    <property type="component" value="Chromosome"/>
</dbReference>
<feature type="transmembrane region" description="Helical" evidence="1">
    <location>
        <begin position="48"/>
        <end position="65"/>
    </location>
</feature>
<keyword evidence="3" id="KW-1185">Reference proteome</keyword>
<evidence type="ECO:0000256" key="1">
    <source>
        <dbReference type="SAM" id="Phobius"/>
    </source>
</evidence>
<dbReference type="EMBL" id="CP076022">
    <property type="protein sequence ID" value="QWC10431.1"/>
    <property type="molecule type" value="Genomic_DNA"/>
</dbReference>
<protein>
    <submittedName>
        <fullName evidence="2">Uncharacterized protein</fullName>
    </submittedName>
</protein>
<reference evidence="2 3" key="1">
    <citation type="submission" date="2021-05" db="EMBL/GenBank/DDBJ databases">
        <title>Novel species in genus Arthrobacter.</title>
        <authorList>
            <person name="Zhang G."/>
        </authorList>
    </citation>
    <scope>NUCLEOTIDE SEQUENCE [LARGE SCALE GENOMIC DNA]</scope>
    <source>
        <strain evidence="3">zg-ZUI227</strain>
    </source>
</reference>
<proteinExistence type="predicted"/>
<evidence type="ECO:0000313" key="3">
    <source>
        <dbReference type="Proteomes" id="UP000676885"/>
    </source>
</evidence>
<keyword evidence="1" id="KW-1133">Transmembrane helix</keyword>
<organism evidence="2 3">
    <name type="scientific">Arthrobacter jiangjiafuii</name>
    <dbReference type="NCBI Taxonomy" id="2817475"/>
    <lineage>
        <taxon>Bacteria</taxon>
        <taxon>Bacillati</taxon>
        <taxon>Actinomycetota</taxon>
        <taxon>Actinomycetes</taxon>
        <taxon>Micrococcales</taxon>
        <taxon>Micrococcaceae</taxon>
        <taxon>Arthrobacter</taxon>
    </lineage>
</organism>
<evidence type="ECO:0000313" key="2">
    <source>
        <dbReference type="EMBL" id="QWC10431.1"/>
    </source>
</evidence>
<dbReference type="RefSeq" id="WP_210231377.1">
    <property type="nucleotide sequence ID" value="NZ_CP076022.1"/>
</dbReference>
<feature type="transmembrane region" description="Helical" evidence="1">
    <location>
        <begin position="12"/>
        <end position="36"/>
    </location>
</feature>
<name>A0A975R1E8_9MICC</name>
<accession>A0A975R1E8</accession>
<keyword evidence="1" id="KW-0812">Transmembrane</keyword>
<gene>
    <name evidence="2" type="ORF">KKR91_01890</name>
</gene>
<keyword evidence="1" id="KW-0472">Membrane</keyword>
<dbReference type="AlphaFoldDB" id="A0A975R1E8"/>
<sequence length="126" mass="13208">MTKMHSLSQRRNFVRYAAIPLGIAIVFSVALFFTVFLSAEGASGGETVVLILAGLLGGSLLRGLVRENLVTVLLLLLVIAECALVSRLLPAPWSGLSAVLIPANAIGVMIGSVTRQGLRISKPVPS</sequence>
<feature type="transmembrane region" description="Helical" evidence="1">
    <location>
        <begin position="95"/>
        <end position="113"/>
    </location>
</feature>